<reference evidence="3" key="1">
    <citation type="submission" date="2025-08" db="UniProtKB">
        <authorList>
            <consortium name="RefSeq"/>
        </authorList>
    </citation>
    <scope>IDENTIFICATION</scope>
    <source>
        <tissue evidence="3">Blood</tissue>
    </source>
</reference>
<organism evidence="2 3">
    <name type="scientific">Eublepharis macularius</name>
    <name type="common">Leopard gecko</name>
    <name type="synonym">Cyrtodactylus macularius</name>
    <dbReference type="NCBI Taxonomy" id="481883"/>
    <lineage>
        <taxon>Eukaryota</taxon>
        <taxon>Metazoa</taxon>
        <taxon>Chordata</taxon>
        <taxon>Craniata</taxon>
        <taxon>Vertebrata</taxon>
        <taxon>Euteleostomi</taxon>
        <taxon>Lepidosauria</taxon>
        <taxon>Squamata</taxon>
        <taxon>Bifurcata</taxon>
        <taxon>Gekkota</taxon>
        <taxon>Eublepharidae</taxon>
        <taxon>Eublepharinae</taxon>
        <taxon>Eublepharis</taxon>
    </lineage>
</organism>
<accession>A0AA97JNB7</accession>
<name>A0AA97JNB7_EUBMA</name>
<feature type="region of interest" description="Disordered" evidence="1">
    <location>
        <begin position="132"/>
        <end position="171"/>
    </location>
</feature>
<dbReference type="InterPro" id="IPR052679">
    <property type="entry name" value="Cell_Prolif_Regulator"/>
</dbReference>
<gene>
    <name evidence="3" type="primary">C8H18orf54</name>
</gene>
<dbReference type="AlphaFoldDB" id="A0AA97JNB7"/>
<feature type="region of interest" description="Disordered" evidence="1">
    <location>
        <begin position="195"/>
        <end position="215"/>
    </location>
</feature>
<dbReference type="KEGG" id="emc:129334237"/>
<proteinExistence type="predicted"/>
<evidence type="ECO:0000313" key="3">
    <source>
        <dbReference type="RefSeq" id="XP_054842143.1"/>
    </source>
</evidence>
<dbReference type="CTD" id="136754811"/>
<dbReference type="PANTHER" id="PTHR35079:SF1">
    <property type="entry name" value="LUNG ADENOMA SUSCEPTIBILITY PROTEIN 2"/>
    <property type="match status" value="1"/>
</dbReference>
<feature type="region of interest" description="Disordered" evidence="1">
    <location>
        <begin position="256"/>
        <end position="305"/>
    </location>
</feature>
<evidence type="ECO:0000313" key="2">
    <source>
        <dbReference type="Proteomes" id="UP001190640"/>
    </source>
</evidence>
<sequence>MMSSLMESYRLSNSNNSLESHRSIQYKDRLYSSASQALEDYIKDYNLSLVSPEIRPGKICINQSTPRDFKSSNNCFQQKYAPENFKQWALQDSVAPPLRRKMIYDSDVLSLTTDDLLAFPADGSVPFNQASAFQPARQNSKSKRKSLTSPSYVRHRTSSLGKEEGMSFPGDPVISSSYKDFSRKMSAQHTFHRYDSEASGHSLPNHLVEQEDSGPSFHKNYPRWLTSQKSDLSVSGISSIPDVKYPSWLDTHHLLPDSANENFPQTRDVESDSSRLQGSKELLSSQNLGGSNNSRRSERNSFPDLENKDAVVRDCQRDCRRVCFAPDGSGEGRHSWRENDPKALLLKVKRTLESSADELANVLNNDGSPCTVDVLEAERSWDNVPVGLKSPVPVHCEENSQEPFKASIVDGYLEDCLKNSSQESTFSGGNHHGPVEALKLMLFNLQAVQQSFNLKKNSEQNKELKKASDEDVDLRQCNSDTIPVTRSLQRALYHLSRLKGLVEDMCDREELTDLSKTIKDKLT</sequence>
<evidence type="ECO:0000256" key="1">
    <source>
        <dbReference type="SAM" id="MobiDB-lite"/>
    </source>
</evidence>
<protein>
    <submittedName>
        <fullName evidence="3">Lung adenoma susceptibility protein 2 isoform X1</fullName>
    </submittedName>
</protein>
<dbReference type="Pfam" id="PF15792">
    <property type="entry name" value="LAS2"/>
    <property type="match status" value="1"/>
</dbReference>
<keyword evidence="2" id="KW-1185">Reference proteome</keyword>
<dbReference type="Proteomes" id="UP001190640">
    <property type="component" value="Chromosome 8"/>
</dbReference>
<dbReference type="InterPro" id="IPR031587">
    <property type="entry name" value="LAS2"/>
</dbReference>
<feature type="compositionally biased region" description="Low complexity" evidence="1">
    <location>
        <begin position="281"/>
        <end position="294"/>
    </location>
</feature>
<dbReference type="RefSeq" id="XP_054842143.1">
    <property type="nucleotide sequence ID" value="XM_054986168.1"/>
</dbReference>
<feature type="compositionally biased region" description="Basic and acidic residues" evidence="1">
    <location>
        <begin position="295"/>
        <end position="305"/>
    </location>
</feature>
<dbReference type="PANTHER" id="PTHR35079">
    <property type="entry name" value="LUNG ADENOMA SUSCEPTIBILITY PROTEIN 2"/>
    <property type="match status" value="1"/>
</dbReference>
<dbReference type="GeneID" id="129334237"/>